<evidence type="ECO:0000313" key="3">
    <source>
        <dbReference type="Proteomes" id="UP000670475"/>
    </source>
</evidence>
<dbReference type="RefSeq" id="WP_209346083.1">
    <property type="nucleotide sequence ID" value="NZ_JAGIQL010000313.1"/>
</dbReference>
<dbReference type="Pfam" id="PF12697">
    <property type="entry name" value="Abhydrolase_6"/>
    <property type="match status" value="1"/>
</dbReference>
<feature type="domain" description="AB hydrolase-1" evidence="1">
    <location>
        <begin position="41"/>
        <end position="272"/>
    </location>
</feature>
<dbReference type="AlphaFoldDB" id="A0A940MFT9"/>
<dbReference type="Proteomes" id="UP000670475">
    <property type="component" value="Unassembled WGS sequence"/>
</dbReference>
<dbReference type="InterPro" id="IPR029058">
    <property type="entry name" value="AB_hydrolase_fold"/>
</dbReference>
<dbReference type="PANTHER" id="PTHR43433">
    <property type="entry name" value="HYDROLASE, ALPHA/BETA FOLD FAMILY PROTEIN"/>
    <property type="match status" value="1"/>
</dbReference>
<evidence type="ECO:0000259" key="1">
    <source>
        <dbReference type="Pfam" id="PF12697"/>
    </source>
</evidence>
<keyword evidence="2" id="KW-0378">Hydrolase</keyword>
<dbReference type="InterPro" id="IPR000073">
    <property type="entry name" value="AB_hydrolase_1"/>
</dbReference>
<gene>
    <name evidence="2" type="ORF">JFN87_32700</name>
</gene>
<dbReference type="GO" id="GO:0004806">
    <property type="term" value="F:triacylglycerol lipase activity"/>
    <property type="evidence" value="ECO:0007669"/>
    <property type="project" value="TreeGrafter"/>
</dbReference>
<reference evidence="2" key="1">
    <citation type="submission" date="2021-03" db="EMBL/GenBank/DDBJ databases">
        <title>Whole genome sequence of Streptomyces bomunensis MMS17-BM035.</title>
        <authorList>
            <person name="Lee J.H."/>
        </authorList>
    </citation>
    <scope>NUCLEOTIDE SEQUENCE</scope>
    <source>
        <strain evidence="2">MMS17-BM035</strain>
    </source>
</reference>
<evidence type="ECO:0000313" key="2">
    <source>
        <dbReference type="EMBL" id="MBP0462165.1"/>
    </source>
</evidence>
<dbReference type="EMBL" id="JAGIQL010000313">
    <property type="protein sequence ID" value="MBP0462165.1"/>
    <property type="molecule type" value="Genomic_DNA"/>
</dbReference>
<dbReference type="InterPro" id="IPR050471">
    <property type="entry name" value="AB_hydrolase"/>
</dbReference>
<keyword evidence="3" id="KW-1185">Reference proteome</keyword>
<accession>A0A940MFT9</accession>
<proteinExistence type="predicted"/>
<comment type="caution">
    <text evidence="2">The sequence shown here is derived from an EMBL/GenBank/DDBJ whole genome shotgun (WGS) entry which is preliminary data.</text>
</comment>
<dbReference type="Gene3D" id="3.40.50.1820">
    <property type="entry name" value="alpha/beta hydrolase"/>
    <property type="match status" value="1"/>
</dbReference>
<sequence>MSRPHSFAPPACARARTLATSRGDFAVIEALPAGEAVATAVLLPGFTGSKEDFNALLEPMTAAGYRVVSVDGRGQYESAPPADPGGYAQAELAADVLAQAEALGAPVHLLGHSFGGQVARAAVLLDARPFRSLTLMSSGPAEISQAERERAKLLIDALAVMTMEQVWNAMAEMAPLEETPVDGDDLRRRWMATDPAQLVAAAGLLVAEPDRVDELAAVRPPLPLHVVSGDEDGIWPPELLDDMARRLGARRTVVPDAGHSPNTDRPDPTAAALIGFWDDHR</sequence>
<organism evidence="2 3">
    <name type="scientific">Streptomyces montanisoli</name>
    <dbReference type="NCBI Taxonomy" id="2798581"/>
    <lineage>
        <taxon>Bacteria</taxon>
        <taxon>Bacillati</taxon>
        <taxon>Actinomycetota</taxon>
        <taxon>Actinomycetes</taxon>
        <taxon>Kitasatosporales</taxon>
        <taxon>Streptomycetaceae</taxon>
        <taxon>Streptomyces</taxon>
    </lineage>
</organism>
<protein>
    <submittedName>
        <fullName evidence="2">Alpha/beta fold hydrolase</fullName>
    </submittedName>
</protein>
<name>A0A940MFT9_9ACTN</name>
<dbReference type="SUPFAM" id="SSF53474">
    <property type="entry name" value="alpha/beta-Hydrolases"/>
    <property type="match status" value="1"/>
</dbReference>
<dbReference type="PANTHER" id="PTHR43433:SF5">
    <property type="entry name" value="AB HYDROLASE-1 DOMAIN-CONTAINING PROTEIN"/>
    <property type="match status" value="1"/>
</dbReference>
<dbReference type="GO" id="GO:0046503">
    <property type="term" value="P:glycerolipid catabolic process"/>
    <property type="evidence" value="ECO:0007669"/>
    <property type="project" value="TreeGrafter"/>
</dbReference>